<dbReference type="SMART" id="SM00065">
    <property type="entry name" value="GAF"/>
    <property type="match status" value="1"/>
</dbReference>
<accession>A0A7W5K0L1</accession>
<comment type="cofactor">
    <cofactor evidence="1">
        <name>Mg(2+)</name>
        <dbReference type="ChEBI" id="CHEBI:18420"/>
    </cofactor>
</comment>
<dbReference type="PANTHER" id="PTHR44757:SF2">
    <property type="entry name" value="BIOFILM ARCHITECTURE MAINTENANCE PROTEIN MBAA"/>
    <property type="match status" value="1"/>
</dbReference>
<dbReference type="PROSITE" id="PS50113">
    <property type="entry name" value="PAC"/>
    <property type="match status" value="1"/>
</dbReference>
<evidence type="ECO:0000259" key="8">
    <source>
        <dbReference type="PROSITE" id="PS50883"/>
    </source>
</evidence>
<keyword evidence="11" id="KW-1185">Reference proteome</keyword>
<dbReference type="InterPro" id="IPR029016">
    <property type="entry name" value="GAF-like_dom_sf"/>
</dbReference>
<dbReference type="Proteomes" id="UP000553442">
    <property type="component" value="Unassembled WGS sequence"/>
</dbReference>
<feature type="domain" description="PAS" evidence="6">
    <location>
        <begin position="520"/>
        <end position="590"/>
    </location>
</feature>
<evidence type="ECO:0000256" key="4">
    <source>
        <dbReference type="ARBA" id="ARBA00051114"/>
    </source>
</evidence>
<reference evidence="10 11" key="1">
    <citation type="submission" date="2020-08" db="EMBL/GenBank/DDBJ databases">
        <title>Genomic Encyclopedia of Archaeal and Bacterial Type Strains, Phase II (KMG-II): from individual species to whole genera.</title>
        <authorList>
            <person name="Goeker M."/>
        </authorList>
    </citation>
    <scope>NUCLEOTIDE SEQUENCE [LARGE SCALE GENOMIC DNA]</scope>
    <source>
        <strain evidence="10 11">5AG</strain>
    </source>
</reference>
<gene>
    <name evidence="10" type="ORF">BDK63_000579</name>
</gene>
<name>A0A7W5K0L1_9GAMM</name>
<evidence type="ECO:0000256" key="2">
    <source>
        <dbReference type="ARBA" id="ARBA00012282"/>
    </source>
</evidence>
<dbReference type="InterPro" id="IPR035965">
    <property type="entry name" value="PAS-like_dom_sf"/>
</dbReference>
<dbReference type="Gene3D" id="3.30.450.40">
    <property type="match status" value="1"/>
</dbReference>
<dbReference type="InterPro" id="IPR052155">
    <property type="entry name" value="Biofilm_reg_signaling"/>
</dbReference>
<dbReference type="InterPro" id="IPR000160">
    <property type="entry name" value="GGDEF_dom"/>
</dbReference>
<evidence type="ECO:0000313" key="10">
    <source>
        <dbReference type="EMBL" id="MBB3329739.1"/>
    </source>
</evidence>
<evidence type="ECO:0000256" key="1">
    <source>
        <dbReference type="ARBA" id="ARBA00001946"/>
    </source>
</evidence>
<dbReference type="InterPro" id="IPR000700">
    <property type="entry name" value="PAS-assoc_C"/>
</dbReference>
<dbReference type="SMART" id="SM00086">
    <property type="entry name" value="PAC"/>
    <property type="match status" value="1"/>
</dbReference>
<dbReference type="SMART" id="SM00052">
    <property type="entry name" value="EAL"/>
    <property type="match status" value="1"/>
</dbReference>
<dbReference type="CDD" id="cd01949">
    <property type="entry name" value="GGDEF"/>
    <property type="match status" value="1"/>
</dbReference>
<dbReference type="NCBIfam" id="TIGR00254">
    <property type="entry name" value="GGDEF"/>
    <property type="match status" value="1"/>
</dbReference>
<feature type="domain" description="PAC" evidence="7">
    <location>
        <begin position="594"/>
        <end position="648"/>
    </location>
</feature>
<dbReference type="InterPro" id="IPR035919">
    <property type="entry name" value="EAL_sf"/>
</dbReference>
<dbReference type="SUPFAM" id="SSF55781">
    <property type="entry name" value="GAF domain-like"/>
    <property type="match status" value="1"/>
</dbReference>
<dbReference type="PANTHER" id="PTHR44757">
    <property type="entry name" value="DIGUANYLATE CYCLASE DGCP"/>
    <property type="match status" value="1"/>
</dbReference>
<protein>
    <recommendedName>
        <fullName evidence="2">cyclic-guanylate-specific phosphodiesterase</fullName>
        <ecNumber evidence="2">3.1.4.52</ecNumber>
    </recommendedName>
</protein>
<dbReference type="Gene3D" id="3.20.20.450">
    <property type="entry name" value="EAL domain"/>
    <property type="match status" value="1"/>
</dbReference>
<dbReference type="GO" id="GO:0071111">
    <property type="term" value="F:cyclic-guanylate-specific phosphodiesterase activity"/>
    <property type="evidence" value="ECO:0007669"/>
    <property type="project" value="UniProtKB-EC"/>
</dbReference>
<sequence length="1077" mass="117713">MPIKIRYLALDALLLMVATLLATLGLAGLLSGWLAPGASPLFGLLGAGGYLALLLAGLALVGLLWRRQRLGRLAMVAGLAGVLASSLAWAVLSGEQHAATQRQAGYLLDNIQLNAEQVMASRLTLMRRMADRLDAAGGELDAGVMRRDVQSYLNDAGSLQGIGLRDGSGEWVWVHGRDAGRAEWLRVQLEDAAVMEWLAAPFEEPRMMVPSAESPGLALMVIAVPSSGQQLVTLLDTATLLGNELRVQLGLYRVRVEQAARPLLELRLPGTLPWATAGLFEDQLLARRHVGLPGGTRLTLAAYPGPQHDWLQAGLAPARISAGWLLLSWLLAFSLGLSGQLMARSRALASARSQLEAQHAIQTMIACEAPLESTLAEISRMLERQLPGSLCSIMLASEDGRVLRLAAGGSLPAAYCEGIREIAIGPRAGACGSAAFLQAPVICDDLAQDRRWSGFHPLLREHGLAACWSCPVLGSDGRLLGTFATYYRQPGAPGSGEMALLEKAAGLVALAVERQQSRRSLRLLERSVESSINGVVIVDANRPDLPIIYVNAAFERLTGYSRQEAQGRNCRFLQGENTDPEAVEAIRSRLARHEEVHVTLCNYHKDGTPFWNDLYISPVRDGRGEVTHFVGVQHDVSQHKSYEAKLAHHASHDALTGLGNRSLFEDRLAHDASLAQRQRHRLAVLFIDLDGFKPINDALGHAVGDRVLIEVARRLEAAVRAGDTVARLGGDEFVLLLPGLLSEEQVLEVVERLMPLIAQPYCVDGQELYLTCSVGIALSEPEMADPQALLQQADMAMFQAKQQGRNTYQWFTRAITEKFGERVSMRNDLQEAIDTQAFQLYYQPLVDRDGELVAVEALLRWEHPRRGFVSPAVFIPLAESTGQIMPISRWVLERACRDMLALEQKGLGRVKVAVNLSPLQFHRPSFLATLRQTLQETGLPAEQLELELTEGILMDNTELAIDILHALRGMRVDVSIDDFGTGFSSLSYLRQLPISTVKIDRSFVRDVTRNPQDAAIVQGIISMAGHLGLRVVAEGIETREQRQQLADYGCDTFQGYLLARPMPLEDLALFLASPQPA</sequence>
<dbReference type="EC" id="3.1.4.52" evidence="2"/>
<dbReference type="FunFam" id="3.30.70.270:FF:000001">
    <property type="entry name" value="Diguanylate cyclase domain protein"/>
    <property type="match status" value="1"/>
</dbReference>
<dbReference type="SUPFAM" id="SSF55785">
    <property type="entry name" value="PYP-like sensor domain (PAS domain)"/>
    <property type="match status" value="1"/>
</dbReference>
<keyword evidence="5" id="KW-0472">Membrane</keyword>
<dbReference type="InterPro" id="IPR029787">
    <property type="entry name" value="Nucleotide_cyclase"/>
</dbReference>
<dbReference type="SMART" id="SM00267">
    <property type="entry name" value="GGDEF"/>
    <property type="match status" value="1"/>
</dbReference>
<comment type="caution">
    <text evidence="10">The sequence shown here is derived from an EMBL/GenBank/DDBJ whole genome shotgun (WGS) entry which is preliminary data.</text>
</comment>
<dbReference type="PROSITE" id="PS50883">
    <property type="entry name" value="EAL"/>
    <property type="match status" value="1"/>
</dbReference>
<organism evidence="10 11">
    <name type="scientific">Halomonas campaniensis</name>
    <dbReference type="NCBI Taxonomy" id="213554"/>
    <lineage>
        <taxon>Bacteria</taxon>
        <taxon>Pseudomonadati</taxon>
        <taxon>Pseudomonadota</taxon>
        <taxon>Gammaproteobacteria</taxon>
        <taxon>Oceanospirillales</taxon>
        <taxon>Halomonadaceae</taxon>
        <taxon>Halomonas</taxon>
    </lineage>
</organism>
<dbReference type="InterPro" id="IPR003018">
    <property type="entry name" value="GAF"/>
</dbReference>
<dbReference type="SUPFAM" id="SSF141868">
    <property type="entry name" value="EAL domain-like"/>
    <property type="match status" value="1"/>
</dbReference>
<dbReference type="Pfam" id="PF13426">
    <property type="entry name" value="PAS_9"/>
    <property type="match status" value="1"/>
</dbReference>
<dbReference type="RefSeq" id="WP_246385717.1">
    <property type="nucleotide sequence ID" value="NZ_JACHZF010000003.1"/>
</dbReference>
<feature type="domain" description="EAL" evidence="8">
    <location>
        <begin position="822"/>
        <end position="1075"/>
    </location>
</feature>
<dbReference type="AlphaFoldDB" id="A0A7W5K0L1"/>
<dbReference type="Gene3D" id="3.30.70.270">
    <property type="match status" value="1"/>
</dbReference>
<feature type="transmembrane region" description="Helical" evidence="5">
    <location>
        <begin position="72"/>
        <end position="92"/>
    </location>
</feature>
<evidence type="ECO:0000259" key="7">
    <source>
        <dbReference type="PROSITE" id="PS50113"/>
    </source>
</evidence>
<keyword evidence="5" id="KW-1133">Transmembrane helix</keyword>
<dbReference type="InterPro" id="IPR001633">
    <property type="entry name" value="EAL_dom"/>
</dbReference>
<evidence type="ECO:0000256" key="3">
    <source>
        <dbReference type="ARBA" id="ARBA00022636"/>
    </source>
</evidence>
<dbReference type="CDD" id="cd00130">
    <property type="entry name" value="PAS"/>
    <property type="match status" value="1"/>
</dbReference>
<dbReference type="InterPro" id="IPR043128">
    <property type="entry name" value="Rev_trsase/Diguanyl_cyclase"/>
</dbReference>
<feature type="transmembrane region" description="Helical" evidence="5">
    <location>
        <begin position="41"/>
        <end position="65"/>
    </location>
</feature>
<dbReference type="InterPro" id="IPR000014">
    <property type="entry name" value="PAS"/>
</dbReference>
<dbReference type="FunFam" id="3.20.20.450:FF:000001">
    <property type="entry name" value="Cyclic di-GMP phosphodiesterase yahA"/>
    <property type="match status" value="1"/>
</dbReference>
<dbReference type="InterPro" id="IPR001610">
    <property type="entry name" value="PAC"/>
</dbReference>
<keyword evidence="3" id="KW-0973">c-di-GMP</keyword>
<dbReference type="Pfam" id="PF13185">
    <property type="entry name" value="GAF_2"/>
    <property type="match status" value="1"/>
</dbReference>
<dbReference type="CDD" id="cd01948">
    <property type="entry name" value="EAL"/>
    <property type="match status" value="1"/>
</dbReference>
<proteinExistence type="predicted"/>
<feature type="transmembrane region" description="Helical" evidence="5">
    <location>
        <begin position="12"/>
        <end position="35"/>
    </location>
</feature>
<keyword evidence="5" id="KW-0812">Transmembrane</keyword>
<evidence type="ECO:0000256" key="5">
    <source>
        <dbReference type="SAM" id="Phobius"/>
    </source>
</evidence>
<evidence type="ECO:0000313" key="11">
    <source>
        <dbReference type="Proteomes" id="UP000553442"/>
    </source>
</evidence>
<dbReference type="Gene3D" id="3.30.450.20">
    <property type="entry name" value="PAS domain"/>
    <property type="match status" value="1"/>
</dbReference>
<evidence type="ECO:0000259" key="9">
    <source>
        <dbReference type="PROSITE" id="PS50887"/>
    </source>
</evidence>
<dbReference type="NCBIfam" id="TIGR00229">
    <property type="entry name" value="sensory_box"/>
    <property type="match status" value="1"/>
</dbReference>
<dbReference type="EMBL" id="JACHZF010000003">
    <property type="protein sequence ID" value="MBB3329739.1"/>
    <property type="molecule type" value="Genomic_DNA"/>
</dbReference>
<dbReference type="Pfam" id="PF00990">
    <property type="entry name" value="GGDEF"/>
    <property type="match status" value="1"/>
</dbReference>
<comment type="catalytic activity">
    <reaction evidence="4">
        <text>3',3'-c-di-GMP + H2O = 5'-phosphoguanylyl(3'-&gt;5')guanosine + H(+)</text>
        <dbReference type="Rhea" id="RHEA:24902"/>
        <dbReference type="ChEBI" id="CHEBI:15377"/>
        <dbReference type="ChEBI" id="CHEBI:15378"/>
        <dbReference type="ChEBI" id="CHEBI:58754"/>
        <dbReference type="ChEBI" id="CHEBI:58805"/>
        <dbReference type="EC" id="3.1.4.52"/>
    </reaction>
    <physiologicalReaction direction="left-to-right" evidence="4">
        <dbReference type="Rhea" id="RHEA:24903"/>
    </physiologicalReaction>
</comment>
<dbReference type="GO" id="GO:0071732">
    <property type="term" value="P:cellular response to nitric oxide"/>
    <property type="evidence" value="ECO:0007669"/>
    <property type="project" value="UniProtKB-ARBA"/>
</dbReference>
<evidence type="ECO:0000259" key="6">
    <source>
        <dbReference type="PROSITE" id="PS50112"/>
    </source>
</evidence>
<dbReference type="PROSITE" id="PS50112">
    <property type="entry name" value="PAS"/>
    <property type="match status" value="1"/>
</dbReference>
<dbReference type="PROSITE" id="PS50887">
    <property type="entry name" value="GGDEF"/>
    <property type="match status" value="1"/>
</dbReference>
<dbReference type="Pfam" id="PF00563">
    <property type="entry name" value="EAL"/>
    <property type="match status" value="1"/>
</dbReference>
<feature type="domain" description="GGDEF" evidence="9">
    <location>
        <begin position="680"/>
        <end position="813"/>
    </location>
</feature>
<dbReference type="SMART" id="SM00091">
    <property type="entry name" value="PAS"/>
    <property type="match status" value="1"/>
</dbReference>
<dbReference type="SUPFAM" id="SSF55073">
    <property type="entry name" value="Nucleotide cyclase"/>
    <property type="match status" value="1"/>
</dbReference>